<organism evidence="2 3">
    <name type="scientific">Chlorella sorokiniana</name>
    <name type="common">Freshwater green alga</name>
    <dbReference type="NCBI Taxonomy" id="3076"/>
    <lineage>
        <taxon>Eukaryota</taxon>
        <taxon>Viridiplantae</taxon>
        <taxon>Chlorophyta</taxon>
        <taxon>core chlorophytes</taxon>
        <taxon>Trebouxiophyceae</taxon>
        <taxon>Chlorellales</taxon>
        <taxon>Chlorellaceae</taxon>
        <taxon>Chlorella clade</taxon>
        <taxon>Chlorella</taxon>
    </lineage>
</organism>
<dbReference type="PANTHER" id="PTHR21530:SF7">
    <property type="entry name" value="TRAB DOMAIN-CONTAINING PROTEIN"/>
    <property type="match status" value="1"/>
</dbReference>
<accession>A0A2P6U2T6</accession>
<dbReference type="PANTHER" id="PTHR21530">
    <property type="entry name" value="PHEROMONE SHUTDOWN PROTEIN"/>
    <property type="match status" value="1"/>
</dbReference>
<protein>
    <submittedName>
        <fullName evidence="2">TraB domain-containing-like</fullName>
    </submittedName>
</protein>
<gene>
    <name evidence="2" type="ORF">C2E21_1018</name>
</gene>
<feature type="region of interest" description="Disordered" evidence="1">
    <location>
        <begin position="44"/>
        <end position="78"/>
    </location>
</feature>
<proteinExistence type="predicted"/>
<dbReference type="EMBL" id="LHPG02000002">
    <property type="protein sequence ID" value="PRW60628.1"/>
    <property type="molecule type" value="Genomic_DNA"/>
</dbReference>
<dbReference type="InterPro" id="IPR046345">
    <property type="entry name" value="TraB_PrgY-like"/>
</dbReference>
<feature type="compositionally biased region" description="Basic residues" evidence="1">
    <location>
        <begin position="60"/>
        <end position="69"/>
    </location>
</feature>
<evidence type="ECO:0000256" key="1">
    <source>
        <dbReference type="SAM" id="MobiDB-lite"/>
    </source>
</evidence>
<dbReference type="OrthoDB" id="510159at2759"/>
<comment type="caution">
    <text evidence="2">The sequence shown here is derived from an EMBL/GenBank/DDBJ whole genome shotgun (WGS) entry which is preliminary data.</text>
</comment>
<sequence length="451" mass="48565">MHPAAAVWRAPPAAAAGVQSLPLNSPALAAQLRARLAARRFPGQASAEPAAVPQALAVTPRHRSRRRHSGGTTLAALPPLLPSLEEPEEYVRLEAPEGGAEIHLFGVIHGGNESEVAEFIMRERPELVVVETALNTAHGSAHGNVICRQDCLTFAHAAAPGSHEQRARLFAQYGVQLADMAHPLGSHLWHDLSQGSHALYNEQLVYVAAFAVGACLVFGDRPKQITYSRMLWMPSIVDLDEAYGTMSSANYADLASQAPQRRAAASTSATESALLGERDAVMLSALHTAAMQSGPGGRVVGVVGASHLPGMRALWQRGGWRTMVAGGLLESPKGPRTPETPEEMGVRRALLDGVIRLSCRIDVQQDVRRVLGPVPPESHEAYSLAHELYGTTRMLLAVLDRRQLAEVCVGWNCDMWDVLAPVRAVRPVNGGPGYDRELVLDLRTLNFELSD</sequence>
<dbReference type="Proteomes" id="UP000239899">
    <property type="component" value="Unassembled WGS sequence"/>
</dbReference>
<evidence type="ECO:0000313" key="3">
    <source>
        <dbReference type="Proteomes" id="UP000239899"/>
    </source>
</evidence>
<keyword evidence="3" id="KW-1185">Reference proteome</keyword>
<dbReference type="AlphaFoldDB" id="A0A2P6U2T6"/>
<name>A0A2P6U2T6_CHLSO</name>
<reference evidence="2 3" key="1">
    <citation type="journal article" date="2018" name="Plant J.">
        <title>Genome sequences of Chlorella sorokiniana UTEX 1602 and Micractinium conductrix SAG 241.80: implications to maltose excretion by a green alga.</title>
        <authorList>
            <person name="Arriola M.B."/>
            <person name="Velmurugan N."/>
            <person name="Zhang Y."/>
            <person name="Plunkett M.H."/>
            <person name="Hondzo H."/>
            <person name="Barney B.M."/>
        </authorList>
    </citation>
    <scope>NUCLEOTIDE SEQUENCE [LARGE SCALE GENOMIC DNA]</scope>
    <source>
        <strain evidence="3">UTEX 1602</strain>
    </source>
</reference>
<evidence type="ECO:0000313" key="2">
    <source>
        <dbReference type="EMBL" id="PRW60628.1"/>
    </source>
</evidence>